<proteinExistence type="inferred from homology"/>
<evidence type="ECO:0000256" key="5">
    <source>
        <dbReference type="SAM" id="MobiDB-lite"/>
    </source>
</evidence>
<dbReference type="PROSITE" id="PS50983">
    <property type="entry name" value="FE_B12_PBP"/>
    <property type="match status" value="1"/>
</dbReference>
<evidence type="ECO:0000256" key="6">
    <source>
        <dbReference type="SAM" id="SignalP"/>
    </source>
</evidence>
<dbReference type="AlphaFoldDB" id="A0A3A3GAI6"/>
<dbReference type="GO" id="GO:0030288">
    <property type="term" value="C:outer membrane-bounded periplasmic space"/>
    <property type="evidence" value="ECO:0007669"/>
    <property type="project" value="TreeGrafter"/>
</dbReference>
<dbReference type="RefSeq" id="WP_119796242.1">
    <property type="nucleotide sequence ID" value="NZ_QYZD01000039.1"/>
</dbReference>
<evidence type="ECO:0000256" key="1">
    <source>
        <dbReference type="ARBA" id="ARBA00004196"/>
    </source>
</evidence>
<reference evidence="8 9" key="1">
    <citation type="submission" date="2018-09" db="EMBL/GenBank/DDBJ databases">
        <title>Paenibacillus SK2017-BO5.</title>
        <authorList>
            <person name="Piskunova J.V."/>
            <person name="Dubiley S.A."/>
            <person name="Severinov K.V."/>
        </authorList>
    </citation>
    <scope>NUCLEOTIDE SEQUENCE [LARGE SCALE GENOMIC DNA]</scope>
    <source>
        <strain evidence="8 9">BO5</strain>
    </source>
</reference>
<dbReference type="InterPro" id="IPR002491">
    <property type="entry name" value="ABC_transptr_periplasmic_BD"/>
</dbReference>
<feature type="signal peptide" evidence="6">
    <location>
        <begin position="1"/>
        <end position="18"/>
    </location>
</feature>
<feature type="region of interest" description="Disordered" evidence="5">
    <location>
        <begin position="28"/>
        <end position="59"/>
    </location>
</feature>
<evidence type="ECO:0000313" key="8">
    <source>
        <dbReference type="EMBL" id="RJG19142.1"/>
    </source>
</evidence>
<evidence type="ECO:0000313" key="9">
    <source>
        <dbReference type="Proteomes" id="UP000266177"/>
    </source>
</evidence>
<evidence type="ECO:0000259" key="7">
    <source>
        <dbReference type="PROSITE" id="PS50983"/>
    </source>
</evidence>
<dbReference type="Gene3D" id="3.40.50.1980">
    <property type="entry name" value="Nitrogenase molybdenum iron protein domain"/>
    <property type="match status" value="1"/>
</dbReference>
<name>A0A3A3GAI6_PANTH</name>
<gene>
    <name evidence="8" type="ORF">DQX05_26115</name>
</gene>
<accession>A0A3A3GAI6</accession>
<keyword evidence="4 6" id="KW-0732">Signal</keyword>
<comment type="similarity">
    <text evidence="2">Belongs to the bacterial solute-binding protein 8 family.</text>
</comment>
<sequence>MAATVLAAVMIMMLLGCANDNQNAGLAATGPDKAASADTANSNRTGGKEQGTEQASPRTYTDYKGHTIELPASMTNVIFAGETTGDLIELGIPMVGIFGDHLEGRRYEKEASQIENVGFPINLEKVTSLNPDIIIIGSVDEKEVRFGRDCLR</sequence>
<dbReference type="SUPFAM" id="SSF53807">
    <property type="entry name" value="Helical backbone' metal receptor"/>
    <property type="match status" value="1"/>
</dbReference>
<keyword evidence="3" id="KW-0813">Transport</keyword>
<evidence type="ECO:0000256" key="2">
    <source>
        <dbReference type="ARBA" id="ARBA00008814"/>
    </source>
</evidence>
<protein>
    <submittedName>
        <fullName evidence="8">ABC transporter substrate-binding protein</fullName>
    </submittedName>
</protein>
<dbReference type="Proteomes" id="UP000266177">
    <property type="component" value="Unassembled WGS sequence"/>
</dbReference>
<feature type="chain" id="PRO_5039530532" evidence="6">
    <location>
        <begin position="19"/>
        <end position="152"/>
    </location>
</feature>
<comment type="caution">
    <text evidence="8">The sequence shown here is derived from an EMBL/GenBank/DDBJ whole genome shotgun (WGS) entry which is preliminary data.</text>
</comment>
<dbReference type="OrthoDB" id="2660924at2"/>
<dbReference type="PANTHER" id="PTHR30532">
    <property type="entry name" value="IRON III DICITRATE-BINDING PERIPLASMIC PROTEIN"/>
    <property type="match status" value="1"/>
</dbReference>
<evidence type="ECO:0000256" key="3">
    <source>
        <dbReference type="ARBA" id="ARBA00022448"/>
    </source>
</evidence>
<organism evidence="8 9">
    <name type="scientific">Paenibacillus thiaminolyticus</name>
    <name type="common">Bacillus thiaminolyticus</name>
    <dbReference type="NCBI Taxonomy" id="49283"/>
    <lineage>
        <taxon>Bacteria</taxon>
        <taxon>Bacillati</taxon>
        <taxon>Bacillota</taxon>
        <taxon>Bacilli</taxon>
        <taxon>Bacillales</taxon>
        <taxon>Paenibacillaceae</taxon>
        <taxon>Paenibacillus</taxon>
    </lineage>
</organism>
<dbReference type="PANTHER" id="PTHR30532:SF26">
    <property type="entry name" value="IRON(3+)-HYDROXAMATE-BINDING PROTEIN FHUD"/>
    <property type="match status" value="1"/>
</dbReference>
<dbReference type="EMBL" id="QYZD01000039">
    <property type="protein sequence ID" value="RJG19142.1"/>
    <property type="molecule type" value="Genomic_DNA"/>
</dbReference>
<dbReference type="InterPro" id="IPR051313">
    <property type="entry name" value="Bact_iron-sidero_bind"/>
</dbReference>
<dbReference type="GO" id="GO:1901678">
    <property type="term" value="P:iron coordination entity transport"/>
    <property type="evidence" value="ECO:0007669"/>
    <property type="project" value="UniProtKB-ARBA"/>
</dbReference>
<comment type="subcellular location">
    <subcellularLocation>
        <location evidence="1">Cell envelope</location>
    </subcellularLocation>
</comment>
<evidence type="ECO:0000256" key="4">
    <source>
        <dbReference type="ARBA" id="ARBA00022729"/>
    </source>
</evidence>
<feature type="domain" description="Fe/B12 periplasmic-binding" evidence="7">
    <location>
        <begin position="75"/>
        <end position="152"/>
    </location>
</feature>